<accession>A0A7S8IZM2</accession>
<dbReference type="KEGG" id="nkf:Nkreftii_002003"/>
<dbReference type="AlphaFoldDB" id="A0A7S8IZM2"/>
<proteinExistence type="predicted"/>
<dbReference type="Gene3D" id="3.30.160.250">
    <property type="match status" value="1"/>
</dbReference>
<evidence type="ECO:0008006" key="3">
    <source>
        <dbReference type="Google" id="ProtNLM"/>
    </source>
</evidence>
<sequence>MSELIFVVEEAPEGGYIARALGESIFTEADTPAELPGKVREAVRCHFEEGQAPKVVRLHHVREEVIAV</sequence>
<gene>
    <name evidence="1" type="ORF">Nkreftii_002003</name>
</gene>
<organism evidence="1 2">
    <name type="scientific">Candidatus Nitrospira kreftii</name>
    <dbReference type="NCBI Taxonomy" id="2652173"/>
    <lineage>
        <taxon>Bacteria</taxon>
        <taxon>Pseudomonadati</taxon>
        <taxon>Nitrospirota</taxon>
        <taxon>Nitrospiria</taxon>
        <taxon>Nitrospirales</taxon>
        <taxon>Nitrospiraceae</taxon>
        <taxon>Nitrospira</taxon>
    </lineage>
</organism>
<protein>
    <recommendedName>
        <fullName evidence="3">2-oxoisovalerate dehydrogenase, E1 component beta subunit</fullName>
    </recommendedName>
</protein>
<reference evidence="1 2" key="1">
    <citation type="journal article" date="2020" name="ISME J.">
        <title>Enrichment and physiological characterization of a novel comammox Nitrospira indicates ammonium inhibition of complete nitrification.</title>
        <authorList>
            <person name="Sakoula D."/>
            <person name="Koch H."/>
            <person name="Frank J."/>
            <person name="Jetten M.S.M."/>
            <person name="van Kessel M.A.H.J."/>
            <person name="Lucker S."/>
        </authorList>
    </citation>
    <scope>NUCLEOTIDE SEQUENCE [LARGE SCALE GENOMIC DNA]</scope>
    <source>
        <strain evidence="1">Comreactor17</strain>
    </source>
</reference>
<dbReference type="Proteomes" id="UP000593737">
    <property type="component" value="Chromosome"/>
</dbReference>
<evidence type="ECO:0000313" key="1">
    <source>
        <dbReference type="EMBL" id="QPD04229.1"/>
    </source>
</evidence>
<evidence type="ECO:0000313" key="2">
    <source>
        <dbReference type="Proteomes" id="UP000593737"/>
    </source>
</evidence>
<name>A0A7S8IZM2_9BACT</name>
<dbReference type="EMBL" id="CP047423">
    <property type="protein sequence ID" value="QPD04229.1"/>
    <property type="molecule type" value="Genomic_DNA"/>
</dbReference>